<keyword evidence="3" id="KW-1185">Reference proteome</keyword>
<evidence type="ECO:0000313" key="3">
    <source>
        <dbReference type="Proteomes" id="UP001154240"/>
    </source>
</evidence>
<feature type="domain" description="Flagellin C-terminal" evidence="1">
    <location>
        <begin position="17"/>
        <end position="61"/>
    </location>
</feature>
<evidence type="ECO:0000313" key="2">
    <source>
        <dbReference type="EMBL" id="MDG4475099.1"/>
    </source>
</evidence>
<dbReference type="Pfam" id="PF00700">
    <property type="entry name" value="Flagellin_C"/>
    <property type="match status" value="1"/>
</dbReference>
<evidence type="ECO:0000259" key="1">
    <source>
        <dbReference type="Pfam" id="PF00700"/>
    </source>
</evidence>
<name>A0A9X4MHT0_9BACT</name>
<dbReference type="EMBL" id="JAPHEH010000001">
    <property type="protein sequence ID" value="MDG4475099.1"/>
    <property type="molecule type" value="Genomic_DNA"/>
</dbReference>
<reference evidence="2" key="2">
    <citation type="submission" date="2022-10" db="EMBL/GenBank/DDBJ databases">
        <authorList>
            <person name="Aronson H.S."/>
        </authorList>
    </citation>
    <scope>NUCLEOTIDE SEQUENCE</scope>
    <source>
        <strain evidence="2">RS19-109</strain>
    </source>
</reference>
<keyword evidence="2" id="KW-0282">Flagellum</keyword>
<accession>A0A9X4MHT0</accession>
<dbReference type="Proteomes" id="UP001154240">
    <property type="component" value="Unassembled WGS sequence"/>
</dbReference>
<organism evidence="2 3">
    <name type="scientific">Thiovibrio frasassiensis</name>
    <dbReference type="NCBI Taxonomy" id="2984131"/>
    <lineage>
        <taxon>Bacteria</taxon>
        <taxon>Pseudomonadati</taxon>
        <taxon>Thermodesulfobacteriota</taxon>
        <taxon>Desulfobulbia</taxon>
        <taxon>Desulfobulbales</taxon>
        <taxon>Thiovibrionaceae</taxon>
        <taxon>Thiovibrio</taxon>
    </lineage>
</organism>
<gene>
    <name evidence="2" type="ORF">OLX77_02855</name>
</gene>
<sequence>MAWHSPDSTARIDSHETHADIMPVDFSDETIIFTKMNILVQSGTFARSQNNGLAPSVLALLQGGPDHH</sequence>
<dbReference type="InterPro" id="IPR046358">
    <property type="entry name" value="Flagellin_C"/>
</dbReference>
<comment type="caution">
    <text evidence="2">The sequence shown here is derived from an EMBL/GenBank/DDBJ whole genome shotgun (WGS) entry which is preliminary data.</text>
</comment>
<dbReference type="Gene3D" id="6.10.280.190">
    <property type="match status" value="1"/>
</dbReference>
<protein>
    <submittedName>
        <fullName evidence="2">Flagellin</fullName>
    </submittedName>
</protein>
<keyword evidence="2" id="KW-0969">Cilium</keyword>
<reference evidence="2" key="1">
    <citation type="journal article" date="2022" name="bioRxiv">
        <title>Thiovibrio frasassiensisgen. nov., sp. nov., an autotrophic, elemental sulfur disproportionating bacterium isolated from sulfidic karst sediment, and proposal of Thiovibrionaceae fam. nov.</title>
        <authorList>
            <person name="Aronson H."/>
            <person name="Thomas C."/>
            <person name="Bhattacharyya M."/>
            <person name="Eckstein S."/>
            <person name="Jensen S."/>
            <person name="Barco R."/>
            <person name="Macalady J."/>
            <person name="Amend J."/>
        </authorList>
    </citation>
    <scope>NUCLEOTIDE SEQUENCE</scope>
    <source>
        <strain evidence="2">RS19-109</strain>
    </source>
</reference>
<proteinExistence type="predicted"/>
<dbReference type="RefSeq" id="WP_307632075.1">
    <property type="nucleotide sequence ID" value="NZ_JAPHEH010000001.1"/>
</dbReference>
<keyword evidence="2" id="KW-0966">Cell projection</keyword>
<dbReference type="AlphaFoldDB" id="A0A9X4MHT0"/>